<proteinExistence type="inferred from homology"/>
<keyword evidence="2 5" id="KW-0132">Cell division</keyword>
<organism evidence="6 7">
    <name type="scientific">Candidatus Aphodocola excrementigallinarum</name>
    <dbReference type="NCBI Taxonomy" id="2840670"/>
    <lineage>
        <taxon>Bacteria</taxon>
        <taxon>Bacillati</taxon>
        <taxon>Bacillota</taxon>
        <taxon>Bacilli</taxon>
        <taxon>Candidatus Aphodocola</taxon>
    </lineage>
</organism>
<evidence type="ECO:0000256" key="4">
    <source>
        <dbReference type="ARBA" id="ARBA00023306"/>
    </source>
</evidence>
<comment type="subunit">
    <text evidence="5">Homodimer. Homodimerization may be required to stabilize the binding of ScpA to the Smc head domains. Component of a cohesin-like complex composed of ScpA, ScpB and the Smc homodimer, in which ScpA and ScpB bind to the head domain of Smc. The presence of the three proteins is required for the association of the complex with DNA.</text>
</comment>
<reference evidence="6" key="2">
    <citation type="journal article" date="2021" name="PeerJ">
        <title>Extensive microbial diversity within the chicken gut microbiome revealed by metagenomics and culture.</title>
        <authorList>
            <person name="Gilroy R."/>
            <person name="Ravi A."/>
            <person name="Getino M."/>
            <person name="Pursley I."/>
            <person name="Horton D.L."/>
            <person name="Alikhan N.F."/>
            <person name="Baker D."/>
            <person name="Gharbi K."/>
            <person name="Hall N."/>
            <person name="Watson M."/>
            <person name="Adriaenssens E.M."/>
            <person name="Foster-Nyarko E."/>
            <person name="Jarju S."/>
            <person name="Secka A."/>
            <person name="Antonio M."/>
            <person name="Oren A."/>
            <person name="Chaudhuri R.R."/>
            <person name="La Ragione R."/>
            <person name="Hildebrand F."/>
            <person name="Pallen M.J."/>
        </authorList>
    </citation>
    <scope>NUCLEOTIDE SEQUENCE</scope>
    <source>
        <strain evidence="6">CHK193-30670</strain>
    </source>
</reference>
<dbReference type="GO" id="GO:0051304">
    <property type="term" value="P:chromosome separation"/>
    <property type="evidence" value="ECO:0007669"/>
    <property type="project" value="InterPro"/>
</dbReference>
<protein>
    <recommendedName>
        <fullName evidence="5">Segregation and condensation protein B</fullName>
    </recommendedName>
</protein>
<dbReference type="GO" id="GO:0051301">
    <property type="term" value="P:cell division"/>
    <property type="evidence" value="ECO:0007669"/>
    <property type="project" value="UniProtKB-KW"/>
</dbReference>
<name>A0A9D1IPA7_9FIRM</name>
<keyword evidence="3 5" id="KW-0159">Chromosome partition</keyword>
<comment type="subcellular location">
    <subcellularLocation>
        <location evidence="5">Cytoplasm</location>
    </subcellularLocation>
    <text evidence="5">Associated with two foci at the outer edges of the nucleoid region in young cells, and at four foci within both cell halves in older cells.</text>
</comment>
<keyword evidence="1 5" id="KW-0963">Cytoplasm</keyword>
<gene>
    <name evidence="5 6" type="primary">scpB</name>
    <name evidence="6" type="ORF">IAB68_00360</name>
</gene>
<dbReference type="Proteomes" id="UP000824074">
    <property type="component" value="Unassembled WGS sequence"/>
</dbReference>
<evidence type="ECO:0000256" key="5">
    <source>
        <dbReference type="HAMAP-Rule" id="MF_01804"/>
    </source>
</evidence>
<sequence length="186" mass="21019">MKMGVLEGLLFVTGEDGISLGEIQKILELTKEDALKLIDGYKNTLEDEKRGLKLVCLGEKYKLTTKEEHKKYYEALADAVVSSNLSQSALEVLAIIAYNEPITVGQIDEIRGVSSRDMVRKLLYRGLIDLAGKSDLPGKPMLYKTTNRFLDYFNLSSKDELPKIDFEVGDINKEELDLFTSKYKEQ</sequence>
<dbReference type="PIRSF" id="PIRSF019345">
    <property type="entry name" value="ScpB"/>
    <property type="match status" value="1"/>
</dbReference>
<comment type="caution">
    <text evidence="6">The sequence shown here is derived from an EMBL/GenBank/DDBJ whole genome shotgun (WGS) entry which is preliminary data.</text>
</comment>
<evidence type="ECO:0000313" key="7">
    <source>
        <dbReference type="Proteomes" id="UP000824074"/>
    </source>
</evidence>
<dbReference type="InterPro" id="IPR036390">
    <property type="entry name" value="WH_DNA-bd_sf"/>
</dbReference>
<evidence type="ECO:0000313" key="6">
    <source>
        <dbReference type="EMBL" id="HIU39742.1"/>
    </source>
</evidence>
<dbReference type="GO" id="GO:0005737">
    <property type="term" value="C:cytoplasm"/>
    <property type="evidence" value="ECO:0007669"/>
    <property type="project" value="UniProtKB-SubCell"/>
</dbReference>
<dbReference type="EMBL" id="DVMT01000004">
    <property type="protein sequence ID" value="HIU39742.1"/>
    <property type="molecule type" value="Genomic_DNA"/>
</dbReference>
<dbReference type="InterPro" id="IPR036388">
    <property type="entry name" value="WH-like_DNA-bd_sf"/>
</dbReference>
<keyword evidence="4 5" id="KW-0131">Cell cycle</keyword>
<dbReference type="GO" id="GO:0006260">
    <property type="term" value="P:DNA replication"/>
    <property type="evidence" value="ECO:0007669"/>
    <property type="project" value="UniProtKB-UniRule"/>
</dbReference>
<dbReference type="Pfam" id="PF04079">
    <property type="entry name" value="SMC_ScpB"/>
    <property type="match status" value="1"/>
</dbReference>
<evidence type="ECO:0000256" key="2">
    <source>
        <dbReference type="ARBA" id="ARBA00022618"/>
    </source>
</evidence>
<dbReference type="PANTHER" id="PTHR34298:SF2">
    <property type="entry name" value="SEGREGATION AND CONDENSATION PROTEIN B"/>
    <property type="match status" value="1"/>
</dbReference>
<evidence type="ECO:0000256" key="3">
    <source>
        <dbReference type="ARBA" id="ARBA00022829"/>
    </source>
</evidence>
<dbReference type="AlphaFoldDB" id="A0A9D1IPA7"/>
<dbReference type="PANTHER" id="PTHR34298">
    <property type="entry name" value="SEGREGATION AND CONDENSATION PROTEIN B"/>
    <property type="match status" value="1"/>
</dbReference>
<dbReference type="Gene3D" id="1.10.10.10">
    <property type="entry name" value="Winged helix-like DNA-binding domain superfamily/Winged helix DNA-binding domain"/>
    <property type="match status" value="2"/>
</dbReference>
<reference evidence="6" key="1">
    <citation type="submission" date="2020-10" db="EMBL/GenBank/DDBJ databases">
        <authorList>
            <person name="Gilroy R."/>
        </authorList>
    </citation>
    <scope>NUCLEOTIDE SEQUENCE</scope>
    <source>
        <strain evidence="6">CHK193-30670</strain>
    </source>
</reference>
<dbReference type="InterPro" id="IPR005234">
    <property type="entry name" value="ScpB_csome_segregation"/>
</dbReference>
<dbReference type="SUPFAM" id="SSF46785">
    <property type="entry name" value="Winged helix' DNA-binding domain"/>
    <property type="match status" value="2"/>
</dbReference>
<accession>A0A9D1IPA7</accession>
<comment type="function">
    <text evidence="5">Participates in chromosomal partition during cell division. May act via the formation of a condensin-like complex containing Smc and ScpA that pull DNA away from mid-cell into both cell halves.</text>
</comment>
<dbReference type="HAMAP" id="MF_01804">
    <property type="entry name" value="ScpB"/>
    <property type="match status" value="1"/>
</dbReference>
<evidence type="ECO:0000256" key="1">
    <source>
        <dbReference type="ARBA" id="ARBA00022490"/>
    </source>
</evidence>
<dbReference type="NCBIfam" id="TIGR00281">
    <property type="entry name" value="SMC-Scp complex subunit ScpB"/>
    <property type="match status" value="1"/>
</dbReference>
<comment type="similarity">
    <text evidence="5">Belongs to the ScpB family.</text>
</comment>